<keyword evidence="2" id="KW-0808">Transferase</keyword>
<dbReference type="Gene3D" id="1.10.510.10">
    <property type="entry name" value="Transferase(Phosphotransferase) domain 1"/>
    <property type="match status" value="1"/>
</dbReference>
<dbReference type="GO" id="GO:0004672">
    <property type="term" value="F:protein kinase activity"/>
    <property type="evidence" value="ECO:0007669"/>
    <property type="project" value="InterPro"/>
</dbReference>
<organism evidence="2 3">
    <name type="scientific">Mycena metata</name>
    <dbReference type="NCBI Taxonomy" id="1033252"/>
    <lineage>
        <taxon>Eukaryota</taxon>
        <taxon>Fungi</taxon>
        <taxon>Dikarya</taxon>
        <taxon>Basidiomycota</taxon>
        <taxon>Agaricomycotina</taxon>
        <taxon>Agaricomycetes</taxon>
        <taxon>Agaricomycetidae</taxon>
        <taxon>Agaricales</taxon>
        <taxon>Marasmiineae</taxon>
        <taxon>Mycenaceae</taxon>
        <taxon>Mycena</taxon>
    </lineage>
</organism>
<evidence type="ECO:0000259" key="1">
    <source>
        <dbReference type="PROSITE" id="PS50011"/>
    </source>
</evidence>
<keyword evidence="2" id="KW-0418">Kinase</keyword>
<sequence length="238" mass="26442">MNINAVYTKKVKRKYLVNERLIYSMIGPHLRIVECLNTNLYANSRIEVAGKQPIRLALASYMAAHPTIPRPMHAKWGGQIAEGIVFIHSRNLIWGDCSPKNILLDTNLDAMLCDFAGSALPGIGNPCAPPFRYTNHDIDFGFNFSGNRKIDTSGCGCIFLEILTWTPEVSDQGWIPNMHRGGLSFDGQRLLIDTGVFAPFKEIVENCWDKEYEDGGQLFAAVSAAWGKFKQLEGSAST</sequence>
<comment type="caution">
    <text evidence="2">The sequence shown here is derived from an EMBL/GenBank/DDBJ whole genome shotgun (WGS) entry which is preliminary data.</text>
</comment>
<dbReference type="InterPro" id="IPR000719">
    <property type="entry name" value="Prot_kinase_dom"/>
</dbReference>
<dbReference type="SUPFAM" id="SSF56112">
    <property type="entry name" value="Protein kinase-like (PK-like)"/>
    <property type="match status" value="1"/>
</dbReference>
<accession>A0AAD7MIT6</accession>
<proteinExistence type="predicted"/>
<dbReference type="Proteomes" id="UP001215598">
    <property type="component" value="Unassembled WGS sequence"/>
</dbReference>
<dbReference type="EMBL" id="JARKIB010000266">
    <property type="protein sequence ID" value="KAJ7718353.1"/>
    <property type="molecule type" value="Genomic_DNA"/>
</dbReference>
<dbReference type="AlphaFoldDB" id="A0AAD7MIT6"/>
<keyword evidence="3" id="KW-1185">Reference proteome</keyword>
<dbReference type="Pfam" id="PF00069">
    <property type="entry name" value="Pkinase"/>
    <property type="match status" value="1"/>
</dbReference>
<dbReference type="GO" id="GO:0005524">
    <property type="term" value="F:ATP binding"/>
    <property type="evidence" value="ECO:0007669"/>
    <property type="project" value="InterPro"/>
</dbReference>
<reference evidence="2" key="1">
    <citation type="submission" date="2023-03" db="EMBL/GenBank/DDBJ databases">
        <title>Massive genome expansion in bonnet fungi (Mycena s.s.) driven by repeated elements and novel gene families across ecological guilds.</title>
        <authorList>
            <consortium name="Lawrence Berkeley National Laboratory"/>
            <person name="Harder C.B."/>
            <person name="Miyauchi S."/>
            <person name="Viragh M."/>
            <person name="Kuo A."/>
            <person name="Thoen E."/>
            <person name="Andreopoulos B."/>
            <person name="Lu D."/>
            <person name="Skrede I."/>
            <person name="Drula E."/>
            <person name="Henrissat B."/>
            <person name="Morin E."/>
            <person name="Kohler A."/>
            <person name="Barry K."/>
            <person name="LaButti K."/>
            <person name="Morin E."/>
            <person name="Salamov A."/>
            <person name="Lipzen A."/>
            <person name="Mereny Z."/>
            <person name="Hegedus B."/>
            <person name="Baldrian P."/>
            <person name="Stursova M."/>
            <person name="Weitz H."/>
            <person name="Taylor A."/>
            <person name="Grigoriev I.V."/>
            <person name="Nagy L.G."/>
            <person name="Martin F."/>
            <person name="Kauserud H."/>
        </authorList>
    </citation>
    <scope>NUCLEOTIDE SEQUENCE</scope>
    <source>
        <strain evidence="2">CBHHK182m</strain>
    </source>
</reference>
<feature type="domain" description="Protein kinase" evidence="1">
    <location>
        <begin position="1"/>
        <end position="238"/>
    </location>
</feature>
<evidence type="ECO:0000313" key="2">
    <source>
        <dbReference type="EMBL" id="KAJ7718353.1"/>
    </source>
</evidence>
<dbReference type="PROSITE" id="PS50011">
    <property type="entry name" value="PROTEIN_KINASE_DOM"/>
    <property type="match status" value="1"/>
</dbReference>
<name>A0AAD7MIT6_9AGAR</name>
<gene>
    <name evidence="2" type="ORF">B0H16DRAFT_1797620</name>
</gene>
<protein>
    <submittedName>
        <fullName evidence="2">Kinase-like domain-containing protein</fullName>
    </submittedName>
</protein>
<evidence type="ECO:0000313" key="3">
    <source>
        <dbReference type="Proteomes" id="UP001215598"/>
    </source>
</evidence>
<dbReference type="InterPro" id="IPR011009">
    <property type="entry name" value="Kinase-like_dom_sf"/>
</dbReference>